<reference evidence="8 9" key="1">
    <citation type="submission" date="2021-06" db="EMBL/GenBank/DDBJ databases">
        <title>Chromosome-level genome assembly of the red-tail catfish (Hemibagrus wyckioides).</title>
        <authorList>
            <person name="Shao F."/>
        </authorList>
    </citation>
    <scope>NUCLEOTIDE SEQUENCE [LARGE SCALE GENOMIC DNA]</scope>
    <source>
        <strain evidence="8">EC202008001</strain>
        <tissue evidence="8">Blood</tissue>
    </source>
</reference>
<dbReference type="InterPro" id="IPR024868">
    <property type="entry name" value="FJX1/FJ"/>
</dbReference>
<evidence type="ECO:0000256" key="2">
    <source>
        <dbReference type="ARBA" id="ARBA00022833"/>
    </source>
</evidence>
<evidence type="ECO:0000313" key="9">
    <source>
        <dbReference type="Proteomes" id="UP000824219"/>
    </source>
</evidence>
<dbReference type="GO" id="GO:0007267">
    <property type="term" value="P:cell-cell signaling"/>
    <property type="evidence" value="ECO:0007669"/>
    <property type="project" value="TreeGrafter"/>
</dbReference>
<evidence type="ECO:0000256" key="5">
    <source>
        <dbReference type="SAM" id="MobiDB-lite"/>
    </source>
</evidence>
<dbReference type="GO" id="GO:0008270">
    <property type="term" value="F:zinc ion binding"/>
    <property type="evidence" value="ECO:0007669"/>
    <property type="project" value="UniProtKB-KW"/>
</dbReference>
<dbReference type="PRINTS" id="PR02072">
    <property type="entry name" value="4JOINTEDBOX1"/>
</dbReference>
<accession>A0A9D3NL95</accession>
<evidence type="ECO:0000256" key="3">
    <source>
        <dbReference type="PROSITE-ProRule" id="PRU00024"/>
    </source>
</evidence>
<dbReference type="PANTHER" id="PTHR13147:SF5">
    <property type="entry name" value="FOUR-JOINTED BOX PROTEIN 1"/>
    <property type="match status" value="1"/>
</dbReference>
<feature type="coiled-coil region" evidence="4">
    <location>
        <begin position="86"/>
        <end position="113"/>
    </location>
</feature>
<dbReference type="SUPFAM" id="SSF57845">
    <property type="entry name" value="B-box zinc-binding domain"/>
    <property type="match status" value="1"/>
</dbReference>
<comment type="caution">
    <text evidence="8">The sequence shown here is derived from an EMBL/GenBank/DDBJ whole genome shotgun (WGS) entry which is preliminary data.</text>
</comment>
<keyword evidence="9" id="KW-1185">Reference proteome</keyword>
<organism evidence="8 9">
    <name type="scientific">Hemibagrus wyckioides</name>
    <dbReference type="NCBI Taxonomy" id="337641"/>
    <lineage>
        <taxon>Eukaryota</taxon>
        <taxon>Metazoa</taxon>
        <taxon>Chordata</taxon>
        <taxon>Craniata</taxon>
        <taxon>Vertebrata</taxon>
        <taxon>Euteleostomi</taxon>
        <taxon>Actinopterygii</taxon>
        <taxon>Neopterygii</taxon>
        <taxon>Teleostei</taxon>
        <taxon>Ostariophysi</taxon>
        <taxon>Siluriformes</taxon>
        <taxon>Bagridae</taxon>
        <taxon>Hemibagrus</taxon>
    </lineage>
</organism>
<dbReference type="Gene3D" id="4.10.830.40">
    <property type="match status" value="1"/>
</dbReference>
<proteinExistence type="predicted"/>
<evidence type="ECO:0000256" key="6">
    <source>
        <dbReference type="SAM" id="SignalP"/>
    </source>
</evidence>
<evidence type="ECO:0000313" key="8">
    <source>
        <dbReference type="EMBL" id="KAG7324312.1"/>
    </source>
</evidence>
<dbReference type="Proteomes" id="UP000824219">
    <property type="component" value="Linkage Group LG14"/>
</dbReference>
<dbReference type="GO" id="GO:0005615">
    <property type="term" value="C:extracellular space"/>
    <property type="evidence" value="ECO:0007669"/>
    <property type="project" value="TreeGrafter"/>
</dbReference>
<sequence length="816" mass="92186">MKAVWANLAALLLLCTCACVLHFWSGLEKRLERNSRSVRDHSIHPAYPDPSPDLSGTFRALLAVPTDSKLQTVRNISGSETVSLRSKGNERRFEFTQRELHEAENQTEQFIEDGMFWSQHLEDGVSMGFGEEDARAWRQRVRRGRVVSLEPGCGRTSNQLATFSDGSRACVRYGINPEQVQGETLSYYLAALLGITNVPPLALLRLDGEQWTHVRRRMEALQWTPSAVVSLSEWVAELSPAVVPAPFHRSGLGLRPLHSELQTKTKAELLELVQWSDLLLFDYITANFDRLVSNLFSLQWDAKAMERDASNLLRTPRGSLVFIDNEAGLVHGYRVLDMWEKYHSTALGSVCVFRRKTARRVAELHRRRDTRARLLQLYRDSEPLAAELGFLSDDHARILQDRIDRIHEHILHCKEKHDKLESMSCSLTPSAKPTAREKDQESRLELFQSHSELRGIEASLGPLSHFLSHPRLLLPFSNMNPPGACWDRCNDDDDLPQMDGTCDACEPDEPQPAMQMCVICRFAFCMIHAEKHTRSTRHPLQPYRPPEPGANANAHINAQPEAHANRMEEAEAVAAGGGAVGMEGQDEEQSGCESGKRDTVTVERLRCKEHGQEGSLYCKQDEKIVCVLCAVQGDHREHEIITLREAYMWQKSKEGIDLLACTQEMSEKIKTKWTSPDMSPDELERYVNQQFDELQKLVRQEEWRVLHLVDLKEAFLTAHAAEKIAEISVHTEKLQEEMDSITQQLGELDHAEQNGVAPANLAPLLAGQPRPPGAAILEQRPLMDPEARPRLPAQQRDPQDPRDYGDGEDSSMGHAP</sequence>
<feature type="region of interest" description="Disordered" evidence="5">
    <location>
        <begin position="762"/>
        <end position="816"/>
    </location>
</feature>
<dbReference type="SMART" id="SM00336">
    <property type="entry name" value="BBOX"/>
    <property type="match status" value="1"/>
</dbReference>
<feature type="chain" id="PRO_5038845392" description="B box-type domain-containing protein" evidence="6">
    <location>
        <begin position="23"/>
        <end position="816"/>
    </location>
</feature>
<evidence type="ECO:0000256" key="4">
    <source>
        <dbReference type="SAM" id="Coils"/>
    </source>
</evidence>
<dbReference type="CDD" id="cd19784">
    <property type="entry name" value="Bbox2_TRIM44"/>
    <property type="match status" value="1"/>
</dbReference>
<gene>
    <name evidence="8" type="ORF">KOW79_012328</name>
</gene>
<protein>
    <recommendedName>
        <fullName evidence="7">B box-type domain-containing protein</fullName>
    </recommendedName>
</protein>
<dbReference type="Gene3D" id="3.30.160.60">
    <property type="entry name" value="Classic Zinc Finger"/>
    <property type="match status" value="1"/>
</dbReference>
<dbReference type="Pfam" id="PF00643">
    <property type="entry name" value="zf-B_box"/>
    <property type="match status" value="1"/>
</dbReference>
<evidence type="ECO:0000259" key="7">
    <source>
        <dbReference type="PROSITE" id="PS50119"/>
    </source>
</evidence>
<keyword evidence="1 3" id="KW-0479">Metal-binding</keyword>
<keyword evidence="2" id="KW-0862">Zinc</keyword>
<dbReference type="EMBL" id="JAHKSW010000014">
    <property type="protein sequence ID" value="KAG7324312.1"/>
    <property type="molecule type" value="Genomic_DNA"/>
</dbReference>
<dbReference type="PROSITE" id="PS50119">
    <property type="entry name" value="ZF_BBOX"/>
    <property type="match status" value="1"/>
</dbReference>
<keyword evidence="4" id="KW-0175">Coiled coil</keyword>
<feature type="domain" description="B box-type" evidence="7">
    <location>
        <begin position="602"/>
        <end position="643"/>
    </location>
</feature>
<dbReference type="InterPro" id="IPR000315">
    <property type="entry name" value="Znf_B-box"/>
</dbReference>
<keyword evidence="6" id="KW-0732">Signal</keyword>
<dbReference type="OrthoDB" id="10055077at2759"/>
<keyword evidence="1 3" id="KW-0863">Zinc-finger</keyword>
<dbReference type="AlphaFoldDB" id="A0A9D3NL95"/>
<dbReference type="PANTHER" id="PTHR13147">
    <property type="entry name" value="FOUR-JOINTED BOX PROTEIN 1"/>
    <property type="match status" value="1"/>
</dbReference>
<feature type="signal peptide" evidence="6">
    <location>
        <begin position="1"/>
        <end position="22"/>
    </location>
</feature>
<evidence type="ECO:0000256" key="1">
    <source>
        <dbReference type="ARBA" id="ARBA00022771"/>
    </source>
</evidence>
<name>A0A9D3NL95_9TELE</name>